<dbReference type="EMBL" id="CP013065">
    <property type="protein sequence ID" value="ALM13549.1"/>
    <property type="molecule type" value="Genomic_DNA"/>
</dbReference>
<evidence type="ECO:0000259" key="1">
    <source>
        <dbReference type="Pfam" id="PF00535"/>
    </source>
</evidence>
<dbReference type="KEGG" id="prf:PeribacterA2_0881"/>
<accession>A0A0S1SW47</accession>
<evidence type="ECO:0000313" key="2">
    <source>
        <dbReference type="EMBL" id="ALM13549.1"/>
    </source>
</evidence>
<evidence type="ECO:0000313" key="3">
    <source>
        <dbReference type="Proteomes" id="UP000069135"/>
    </source>
</evidence>
<reference evidence="2 3" key="2">
    <citation type="journal article" date="2016" name="PeerJ">
        <title>Analysis of five complete genome sequences for members of the class Peribacteria in the recently recognized Peregrinibacteria bacterial phylum.</title>
        <authorList>
            <person name="Anantharaman K."/>
            <person name="Brown C.T."/>
            <person name="Burstein D."/>
            <person name="Castelle C.J."/>
            <person name="Probst A.J."/>
            <person name="Thomas B.C."/>
            <person name="Williams K.H."/>
            <person name="Banfield J.F."/>
        </authorList>
    </citation>
    <scope>NUCLEOTIDE SEQUENCE [LARGE SCALE GENOMIC DNA]</scope>
    <source>
        <strain evidence="2">RIFOXYD1_FULL_PER-ii_59_16</strain>
    </source>
</reference>
<dbReference type="PANTHER" id="PTHR48090:SF7">
    <property type="entry name" value="RFBJ PROTEIN"/>
    <property type="match status" value="1"/>
</dbReference>
<feature type="domain" description="Glycosyltransferase 2-like" evidence="1">
    <location>
        <begin position="8"/>
        <end position="181"/>
    </location>
</feature>
<dbReference type="InterPro" id="IPR029044">
    <property type="entry name" value="Nucleotide-diphossugar_trans"/>
</dbReference>
<protein>
    <submittedName>
        <fullName evidence="2">Dolichyl-phosphate-mannose synthase</fullName>
    </submittedName>
</protein>
<sequence length="264" mass="29483">MSDIALVSIILPTYNEAGNIVPLIEAIDRAITLPHEIIVVDDHSPDGTSQLVQEVIASGRLPGVRLETRMADRGLTKSLWRGIELAHGDTIVWMDCDFSMPPAKIPELLQKIREGFDIAVGSRFVTGGSAKQGTLSSPNESFLATVLSRGLNLVLRIALTPRFRDYTSGFIAVRREVFRSIRLTGDYGEYFMDLIMRAMWLRFSFVEIPYINAVRRTGESKTAPNLRVLFKRGLKYLAMILRLWGLRIRHLAGGSIADRDALPS</sequence>
<name>A0A0S1SFW0_9BACT</name>
<reference evidence="3" key="1">
    <citation type="submission" date="2015-10" db="EMBL/GenBank/DDBJ databases">
        <title>Analysis of five complete genome sequences for members of the class Peribacteria in the recently recognized Peregrinibacteria bacterial phylum.</title>
        <authorList>
            <person name="Anantharaman K."/>
            <person name="Brown C.T."/>
            <person name="Burstein D."/>
            <person name="Castelle C.J."/>
            <person name="Probst A.J."/>
            <person name="Thomas B.C."/>
            <person name="Williams K.H."/>
            <person name="Banfield J.F."/>
        </authorList>
    </citation>
    <scope>NUCLEOTIDE SEQUENCE [LARGE SCALE GENOMIC DNA]</scope>
</reference>
<proteinExistence type="predicted"/>
<accession>A0A0S1SQ48</accession>
<accession>A0A0S1SFW0</accession>
<dbReference type="Gene3D" id="3.90.550.10">
    <property type="entry name" value="Spore Coat Polysaccharide Biosynthesis Protein SpsA, Chain A"/>
    <property type="match status" value="1"/>
</dbReference>
<dbReference type="InterPro" id="IPR001173">
    <property type="entry name" value="Glyco_trans_2-like"/>
</dbReference>
<dbReference type="AlphaFoldDB" id="A0A0S1SFW0"/>
<dbReference type="STRING" id="1735162.PeribacterB2_0883"/>
<dbReference type="SUPFAM" id="SSF53448">
    <property type="entry name" value="Nucleotide-diphospho-sugar transferases"/>
    <property type="match status" value="1"/>
</dbReference>
<dbReference type="Pfam" id="PF00535">
    <property type="entry name" value="Glycos_transf_2"/>
    <property type="match status" value="1"/>
</dbReference>
<gene>
    <name evidence="2" type="ORF">PeribacterD1_0881</name>
</gene>
<accession>A0A0S1SRX6</accession>
<dbReference type="PANTHER" id="PTHR48090">
    <property type="entry name" value="UNDECAPRENYL-PHOSPHATE 4-DEOXY-4-FORMAMIDO-L-ARABINOSE TRANSFERASE-RELATED"/>
    <property type="match status" value="1"/>
</dbReference>
<dbReference type="InterPro" id="IPR050256">
    <property type="entry name" value="Glycosyltransferase_2"/>
</dbReference>
<dbReference type="Proteomes" id="UP000069135">
    <property type="component" value="Chromosome"/>
</dbReference>
<accession>A0A0S1SKI5</accession>
<organism evidence="2 3">
    <name type="scientific">Candidatus Peribacter riflensis</name>
    <dbReference type="NCBI Taxonomy" id="1735162"/>
    <lineage>
        <taxon>Bacteria</taxon>
        <taxon>Candidatus Peregrinibacteriota</taxon>
        <taxon>Candidatus Peribacteria</taxon>
        <taxon>Candidatus Peribacterales</taxon>
        <taxon>Candidatus Peribacteraceae</taxon>
        <taxon>Candidatus Peribacter</taxon>
    </lineage>
</organism>